<dbReference type="Gene3D" id="3.30.565.10">
    <property type="entry name" value="Histidine kinase-like ATPase, C-terminal domain"/>
    <property type="match status" value="1"/>
</dbReference>
<evidence type="ECO:0000256" key="4">
    <source>
        <dbReference type="ARBA" id="ARBA00022679"/>
    </source>
</evidence>
<dbReference type="PROSITE" id="PS50851">
    <property type="entry name" value="CHEW"/>
    <property type="match status" value="1"/>
</dbReference>
<dbReference type="EMBL" id="CP110257">
    <property type="protein sequence ID" value="UZD54407.1"/>
    <property type="molecule type" value="Genomic_DNA"/>
</dbReference>
<dbReference type="Gene3D" id="3.40.50.2300">
    <property type="match status" value="1"/>
</dbReference>
<dbReference type="CDD" id="cd00088">
    <property type="entry name" value="HPT"/>
    <property type="match status" value="3"/>
</dbReference>
<evidence type="ECO:0000256" key="8">
    <source>
        <dbReference type="PROSITE-ProRule" id="PRU00169"/>
    </source>
</evidence>
<evidence type="ECO:0000256" key="1">
    <source>
        <dbReference type="ARBA" id="ARBA00000085"/>
    </source>
</evidence>
<dbReference type="InterPro" id="IPR002545">
    <property type="entry name" value="CheW-lke_dom"/>
</dbReference>
<feature type="domain" description="HPt" evidence="14">
    <location>
        <begin position="1296"/>
        <end position="1409"/>
    </location>
</feature>
<keyword evidence="4" id="KW-0808">Transferase</keyword>
<dbReference type="InterPro" id="IPR004358">
    <property type="entry name" value="Sig_transdc_His_kin-like_C"/>
</dbReference>
<dbReference type="EC" id="2.7.13.3" evidence="2"/>
<feature type="coiled-coil region" evidence="9">
    <location>
        <begin position="1523"/>
        <end position="1578"/>
    </location>
</feature>
<dbReference type="Pfam" id="PF26379">
    <property type="entry name" value="FimL_2nd"/>
    <property type="match status" value="1"/>
</dbReference>
<accession>A0ABY6MQX8</accession>
<dbReference type="SMART" id="SM00448">
    <property type="entry name" value="REC"/>
    <property type="match status" value="1"/>
</dbReference>
<reference evidence="15" key="1">
    <citation type="submission" date="2022-10" db="EMBL/GenBank/DDBJ databases">
        <title>Complete genome sequence of Schlegelella aquatica LMG 23380.</title>
        <authorList>
            <person name="Musilova J."/>
            <person name="Kourilova X."/>
            <person name="Bezdicek M."/>
            <person name="Hermankova K."/>
            <person name="Obruca S."/>
            <person name="Sedlar K."/>
        </authorList>
    </citation>
    <scope>NUCLEOTIDE SEQUENCE</scope>
    <source>
        <strain evidence="15">LMG 23380</strain>
    </source>
</reference>
<dbReference type="PANTHER" id="PTHR43395">
    <property type="entry name" value="SENSOR HISTIDINE KINASE CHEA"/>
    <property type="match status" value="1"/>
</dbReference>
<evidence type="ECO:0000259" key="11">
    <source>
        <dbReference type="PROSITE" id="PS50109"/>
    </source>
</evidence>
<feature type="domain" description="Response regulatory" evidence="12">
    <location>
        <begin position="2005"/>
        <end position="2121"/>
    </location>
</feature>
<feature type="modified residue" description="Phosphohistidine" evidence="7">
    <location>
        <position position="1104"/>
    </location>
</feature>
<dbReference type="InterPro" id="IPR036061">
    <property type="entry name" value="CheW-like_dom_sf"/>
</dbReference>
<keyword evidence="3 8" id="KW-0597">Phosphoprotein</keyword>
<comment type="catalytic activity">
    <reaction evidence="1">
        <text>ATP + protein L-histidine = ADP + protein N-phospho-L-histidine.</text>
        <dbReference type="EC" id="2.7.13.3"/>
    </reaction>
</comment>
<evidence type="ECO:0000256" key="7">
    <source>
        <dbReference type="PROSITE-ProRule" id="PRU00110"/>
    </source>
</evidence>
<dbReference type="InterPro" id="IPR051315">
    <property type="entry name" value="Bact_Chemotaxis_CheA"/>
</dbReference>
<evidence type="ECO:0000313" key="16">
    <source>
        <dbReference type="Proteomes" id="UP001163266"/>
    </source>
</evidence>
<keyword evidence="6" id="KW-0902">Two-component regulatory system</keyword>
<evidence type="ECO:0000256" key="5">
    <source>
        <dbReference type="ARBA" id="ARBA00022777"/>
    </source>
</evidence>
<dbReference type="SMART" id="SM00260">
    <property type="entry name" value="CheW"/>
    <property type="match status" value="1"/>
</dbReference>
<dbReference type="PROSITE" id="PS50109">
    <property type="entry name" value="HIS_KIN"/>
    <property type="match status" value="1"/>
</dbReference>
<dbReference type="PANTHER" id="PTHR43395:SF8">
    <property type="entry name" value="HISTIDINE KINASE"/>
    <property type="match status" value="1"/>
</dbReference>
<dbReference type="InterPro" id="IPR008207">
    <property type="entry name" value="Sig_transdc_His_kin_Hpt_dom"/>
</dbReference>
<feature type="domain" description="CheW-like" evidence="13">
    <location>
        <begin position="1838"/>
        <end position="1973"/>
    </location>
</feature>
<evidence type="ECO:0000259" key="12">
    <source>
        <dbReference type="PROSITE" id="PS50110"/>
    </source>
</evidence>
<keyword evidence="5" id="KW-0418">Kinase</keyword>
<evidence type="ECO:0000256" key="9">
    <source>
        <dbReference type="SAM" id="Coils"/>
    </source>
</evidence>
<feature type="region of interest" description="Disordered" evidence="10">
    <location>
        <begin position="996"/>
        <end position="1049"/>
    </location>
</feature>
<proteinExistence type="predicted"/>
<sequence length="2130" mass="226897">MDSNRSTMGDDLSSLAWVQEELRKSLESAHKALRRFLKESEGVAGSDVDGVDPAVLRTARQQLHQGVGALELVGLPAAATLLRASEAAVQRFIQKPQRVTPAAVEAIEKASFGLLDFLARVLAGKAVSPVSLFPQYRAVQELAGADRVHPADLWNADWRWAEVPSDERATPRRADDAARTELESLLLALMRNVSPSATAQRMSDLCAGLGAGAVNLQARTFWKLAAAFFEAQAQGLLRNDVYSKRVAARILAQFGMLERGESAVSDRLALDLLFFCAQCAVPSGVAAPRLQAVREAYGLVDEQPVDYEHSSLGRFDPALLAQARKRVAAAKDSWSAVAGGEMHRLASLPEQFALVGDSLQKIYPAGDELAQALQRAVQQTVQSKASPPAALAMEVATSVLYLEASLEDVDFDHPEQAQRTARLAQRLESVRQGQPAEPLEPWMEDLYRRVSDRQTMGSVVQELRSSLMEAEKLIDQFFRNPADRSVLVPVPHQLNAMRGVLSVLGMDQASQAVLRMREVVDGLIASDVDPQRASAGGTFERLAGNLGGLGFLIDMLSYQPQMAKSLFVFDSDTGELRPVMGRATPSASTVPAVEAPAVALVEPRLIEQAQTLAEAAAREDVPLEDVSAELQKLAEEAVVADQPALAATLSQARAAVEQVEQGQADPLEAREQVAQAMADFVATASEAVALEPEPQPPAVAPAPAPGGVTEEDDEMLAVFLEEAQEVMAAATEALDALGSGPDDLEQITVVRRSFHTLKGSSRMVGLHDFGEAAWACEQLYNMWLADQRPASEELRTLTGDALEYLAAWIGEIASGGPVAHASAPVRAAADAMRLRGELQPIERPIERPQAQTPPVDTLPASELEPASVEVVEDFELQWPASTGSQPSGAGAEPVPSLELDLSGFEGAAAPLAAAGSFEDLDLGAPPAGEELQAEAAVAADEGLAQAPQSLASLPADLPGEGAMPRLEVDFDLELPPLEPSPAPSVQPDEAAVPLAVPGAEPLTPGAEASPQELEAVAAAAEPEPPAPASTGGEAEGEPSGAPATGADASSEQVKVVGPLRISIPLFNIYLTEADELSRRLTTELAEWGMELHRPVGETAIALAHSLAGSSATVGFADLSNLARQLEHALMRSQAIGRGTEDEARLFVDVAEEIRRLLHQFAAGFLKEPAPALLERLAAHEIESAQRLEQAHARLAQDRAASTGGLDRPEETLGVDEIDLSALGDVGEPASQPGPLAAVEAAVTAAAQLAAPSSMMPLELGRAEFKQLGAIEARAPARSAVAVLPADVQIDEDIDAVDAVDPDLFPIFEEEGLELLPQLSAQMREWAGRPDHAASAHACMRTLHTFKGGARLAAAMRLGEMAHRLESQIERLLARGDVRGADVEPLLGQVDALNAVFELLRQQDAQSYAEAAAAVEPLAAVPQSASTVVAERLPEPEAAPAPAQAPTDAAAEAAVEPVFEAEPPATDDDRGTAQGENAPGAAVEPVEIDWSRFINTGASGAAPVAARAVSLSGQASVRVRAQLLDRLVNQAGEVSITRARLEAEVGQIKQSLGDLNDNLERLRLQLRDIELQAETQMASRMEQAKAEGHAFDPLEFDRFTRFQELTRMMAESVNDVATVQRSLQRTLETAEDELAAQARLTRELQDDLLRTRMVEFEGLSDRLYRVVRLAAKETGKQVRLDIVGGSIEVDRGVLDRMTAAFEHLLRNSVTHGIELPEERAARGKDPVGTIVVALHQEGNEVSIEFRDDGAGLNLPKIRDRAVALGLLSRDAHPSDAELANLIFTPGFSTAETVTELAGRGVGMDVVRADVNAMGGRIETATAAGQGTSFKLVLPLTTAVTQVVMLRCGQVVVGVPANLVEIVRRASPEEVEACYESGSYSMGDQRMPFFWLGALLQSSPRGTEGGRSQPVVVIRSAQQRIALHVDEVLGNQEVVVKNLGPQLSRLPGLAGMTLLASGAVALIYNPVALATVYGEAARAMTAASLQATAAAPAAVEVPQPEAPATPLVLVVDDSLTVRRVTQRLLVREGYRVALAKDGLEALERLAEERPAVVLSDIEMPRMDGFDLVRNIRGDSKLAHLPVIMITSRIAQKHRDYAAELGVNHYLGKPYSEEELLALIARYTESSEAQVSA</sequence>
<keyword evidence="16" id="KW-1185">Reference proteome</keyword>
<protein>
    <recommendedName>
        <fullName evidence="2">histidine kinase</fullName>
        <ecNumber evidence="2">2.7.13.3</ecNumber>
    </recommendedName>
</protein>
<keyword evidence="9" id="KW-0175">Coiled coil</keyword>
<feature type="modified residue" description="Phosphohistidine" evidence="7">
    <location>
        <position position="755"/>
    </location>
</feature>
<dbReference type="InterPro" id="IPR036890">
    <property type="entry name" value="HATPase_C_sf"/>
</dbReference>
<dbReference type="CDD" id="cd17546">
    <property type="entry name" value="REC_hyHK_CKI1_RcsC-like"/>
    <property type="match status" value="1"/>
</dbReference>
<dbReference type="Pfam" id="PF01627">
    <property type="entry name" value="Hpt"/>
    <property type="match status" value="3"/>
</dbReference>
<dbReference type="SUPFAM" id="SSF52172">
    <property type="entry name" value="CheY-like"/>
    <property type="match status" value="1"/>
</dbReference>
<dbReference type="Proteomes" id="UP001163266">
    <property type="component" value="Chromosome"/>
</dbReference>
<evidence type="ECO:0000256" key="3">
    <source>
        <dbReference type="ARBA" id="ARBA00022553"/>
    </source>
</evidence>
<gene>
    <name evidence="15" type="ORF">OMP39_12130</name>
</gene>
<dbReference type="SMART" id="SM00073">
    <property type="entry name" value="HPT"/>
    <property type="match status" value="3"/>
</dbReference>
<dbReference type="Gene3D" id="1.20.120.160">
    <property type="entry name" value="HPT domain"/>
    <property type="match status" value="3"/>
</dbReference>
<dbReference type="InterPro" id="IPR004105">
    <property type="entry name" value="CheA-like_dim"/>
</dbReference>
<dbReference type="Gene3D" id="2.30.30.40">
    <property type="entry name" value="SH3 Domains"/>
    <property type="match status" value="1"/>
</dbReference>
<feature type="domain" description="HPt" evidence="14">
    <location>
        <begin position="1058"/>
        <end position="1160"/>
    </location>
</feature>
<dbReference type="InterPro" id="IPR001789">
    <property type="entry name" value="Sig_transdc_resp-reg_receiver"/>
</dbReference>
<dbReference type="InterPro" id="IPR005467">
    <property type="entry name" value="His_kinase_dom"/>
</dbReference>
<dbReference type="InterPro" id="IPR011006">
    <property type="entry name" value="CheY-like_superfamily"/>
</dbReference>
<evidence type="ECO:0000259" key="14">
    <source>
        <dbReference type="PROSITE" id="PS50894"/>
    </source>
</evidence>
<dbReference type="Pfam" id="PF01584">
    <property type="entry name" value="CheW"/>
    <property type="match status" value="1"/>
</dbReference>
<dbReference type="PRINTS" id="PR00344">
    <property type="entry name" value="BCTRLSENSOR"/>
</dbReference>
<dbReference type="InterPro" id="IPR036641">
    <property type="entry name" value="HPT_dom_sf"/>
</dbReference>
<dbReference type="InterPro" id="IPR003594">
    <property type="entry name" value="HATPase_dom"/>
</dbReference>
<dbReference type="SMART" id="SM00387">
    <property type="entry name" value="HATPase_c"/>
    <property type="match status" value="1"/>
</dbReference>
<feature type="compositionally biased region" description="Low complexity" evidence="10">
    <location>
        <begin position="1028"/>
        <end position="1046"/>
    </location>
</feature>
<dbReference type="SUPFAM" id="SSF50341">
    <property type="entry name" value="CheW-like"/>
    <property type="match status" value="1"/>
</dbReference>
<feature type="region of interest" description="Disordered" evidence="10">
    <location>
        <begin position="840"/>
        <end position="859"/>
    </location>
</feature>
<evidence type="ECO:0000259" key="13">
    <source>
        <dbReference type="PROSITE" id="PS50851"/>
    </source>
</evidence>
<dbReference type="SUPFAM" id="SSF47226">
    <property type="entry name" value="Histidine-containing phosphotransfer domain, HPT domain"/>
    <property type="match status" value="4"/>
</dbReference>
<dbReference type="Pfam" id="PF00072">
    <property type="entry name" value="Response_reg"/>
    <property type="match status" value="1"/>
</dbReference>
<dbReference type="SUPFAM" id="SSF55874">
    <property type="entry name" value="ATPase domain of HSP90 chaperone/DNA topoisomerase II/histidine kinase"/>
    <property type="match status" value="1"/>
</dbReference>
<feature type="coiled-coil region" evidence="9">
    <location>
        <begin position="1619"/>
        <end position="1646"/>
    </location>
</feature>
<dbReference type="SMART" id="SM01231">
    <property type="entry name" value="H-kinase_dim"/>
    <property type="match status" value="1"/>
</dbReference>
<dbReference type="RefSeq" id="WP_264891975.1">
    <property type="nucleotide sequence ID" value="NZ_CP110257.1"/>
</dbReference>
<dbReference type="InterPro" id="IPR058661">
    <property type="entry name" value="FimL_2nd"/>
</dbReference>
<feature type="modified residue" description="4-aspartylphosphate" evidence="8">
    <location>
        <position position="2054"/>
    </location>
</feature>
<feature type="modified residue" description="Phosphohistidine" evidence="7">
    <location>
        <position position="1343"/>
    </location>
</feature>
<dbReference type="PROSITE" id="PS50894">
    <property type="entry name" value="HPT"/>
    <property type="match status" value="3"/>
</dbReference>
<evidence type="ECO:0000256" key="2">
    <source>
        <dbReference type="ARBA" id="ARBA00012438"/>
    </source>
</evidence>
<name>A0ABY6MQX8_9BURK</name>
<dbReference type="Pfam" id="PF02518">
    <property type="entry name" value="HATPase_c"/>
    <property type="match status" value="1"/>
</dbReference>
<evidence type="ECO:0000256" key="10">
    <source>
        <dbReference type="SAM" id="MobiDB-lite"/>
    </source>
</evidence>
<evidence type="ECO:0000256" key="6">
    <source>
        <dbReference type="ARBA" id="ARBA00023012"/>
    </source>
</evidence>
<dbReference type="PROSITE" id="PS50110">
    <property type="entry name" value="RESPONSE_REGULATORY"/>
    <property type="match status" value="1"/>
</dbReference>
<feature type="domain" description="HPt" evidence="14">
    <location>
        <begin position="708"/>
        <end position="808"/>
    </location>
</feature>
<organism evidence="15 16">
    <name type="scientific">Caldimonas aquatica</name>
    <dbReference type="NCBI Taxonomy" id="376175"/>
    <lineage>
        <taxon>Bacteria</taxon>
        <taxon>Pseudomonadati</taxon>
        <taxon>Pseudomonadota</taxon>
        <taxon>Betaproteobacteria</taxon>
        <taxon>Burkholderiales</taxon>
        <taxon>Sphaerotilaceae</taxon>
        <taxon>Caldimonas</taxon>
    </lineage>
</organism>
<feature type="domain" description="Histidine kinase" evidence="11">
    <location>
        <begin position="1603"/>
        <end position="1836"/>
    </location>
</feature>
<evidence type="ECO:0000313" key="15">
    <source>
        <dbReference type="EMBL" id="UZD54407.1"/>
    </source>
</evidence>